<feature type="compositionally biased region" description="Basic and acidic residues" evidence="1">
    <location>
        <begin position="61"/>
        <end position="70"/>
    </location>
</feature>
<evidence type="ECO:0000256" key="1">
    <source>
        <dbReference type="SAM" id="MobiDB-lite"/>
    </source>
</evidence>
<keyword evidence="3" id="KW-1185">Reference proteome</keyword>
<feature type="region of interest" description="Disordered" evidence="1">
    <location>
        <begin position="61"/>
        <end position="99"/>
    </location>
</feature>
<protein>
    <submittedName>
        <fullName evidence="2">Uncharacterized protein</fullName>
    </submittedName>
</protein>
<evidence type="ECO:0000313" key="2">
    <source>
        <dbReference type="EMBL" id="CZT50695.1"/>
    </source>
</evidence>
<proteinExistence type="predicted"/>
<dbReference type="EMBL" id="FJVC01000440">
    <property type="protein sequence ID" value="CZT50695.1"/>
    <property type="molecule type" value="Genomic_DNA"/>
</dbReference>
<organism evidence="2 3">
    <name type="scientific">Rhynchosporium secalis</name>
    <name type="common">Barley scald fungus</name>
    <dbReference type="NCBI Taxonomy" id="38038"/>
    <lineage>
        <taxon>Eukaryota</taxon>
        <taxon>Fungi</taxon>
        <taxon>Dikarya</taxon>
        <taxon>Ascomycota</taxon>
        <taxon>Pezizomycotina</taxon>
        <taxon>Leotiomycetes</taxon>
        <taxon>Helotiales</taxon>
        <taxon>Ploettnerulaceae</taxon>
        <taxon>Rhynchosporium</taxon>
    </lineage>
</organism>
<dbReference type="AlphaFoldDB" id="A0A1E1MPM9"/>
<feature type="compositionally biased region" description="Basic and acidic residues" evidence="1">
    <location>
        <begin position="85"/>
        <end position="99"/>
    </location>
</feature>
<reference evidence="3" key="1">
    <citation type="submission" date="2016-03" db="EMBL/GenBank/DDBJ databases">
        <authorList>
            <person name="Guldener U."/>
        </authorList>
    </citation>
    <scope>NUCLEOTIDE SEQUENCE [LARGE SCALE GENOMIC DNA]</scope>
</reference>
<gene>
    <name evidence="2" type="ORF">RSE6_11727</name>
</gene>
<evidence type="ECO:0000313" key="3">
    <source>
        <dbReference type="Proteomes" id="UP000177625"/>
    </source>
</evidence>
<dbReference type="Proteomes" id="UP000177625">
    <property type="component" value="Unassembled WGS sequence"/>
</dbReference>
<sequence length="99" mass="11514">MPDLGIEYDRNNSLAISQGDLTERDSPLLKAVPGLDTELYQFRKPFSQLAHPSHQKYALYQKEKKKEKKEARRSRLHTSSSTPYIRDHHDPDIKIDIPL</sequence>
<accession>A0A1E1MPM9</accession>
<name>A0A1E1MPM9_RHYSE</name>